<keyword evidence="1" id="KW-0732">Signal</keyword>
<feature type="signal peptide" evidence="1">
    <location>
        <begin position="1"/>
        <end position="21"/>
    </location>
</feature>
<keyword evidence="2" id="KW-0645">Protease</keyword>
<dbReference type="Gene3D" id="2.40.10.10">
    <property type="entry name" value="Trypsin-like serine proteases"/>
    <property type="match status" value="1"/>
</dbReference>
<dbReference type="InterPro" id="IPR009003">
    <property type="entry name" value="Peptidase_S1_PA"/>
</dbReference>
<name>A0A8H4ASL7_GIGMA</name>
<evidence type="ECO:0000256" key="1">
    <source>
        <dbReference type="SAM" id="SignalP"/>
    </source>
</evidence>
<keyword evidence="3" id="KW-1185">Reference proteome</keyword>
<organism evidence="2 3">
    <name type="scientific">Gigaspora margarita</name>
    <dbReference type="NCBI Taxonomy" id="4874"/>
    <lineage>
        <taxon>Eukaryota</taxon>
        <taxon>Fungi</taxon>
        <taxon>Fungi incertae sedis</taxon>
        <taxon>Mucoromycota</taxon>
        <taxon>Glomeromycotina</taxon>
        <taxon>Glomeromycetes</taxon>
        <taxon>Diversisporales</taxon>
        <taxon>Gigasporaceae</taxon>
        <taxon>Gigaspora</taxon>
    </lineage>
</organism>
<dbReference type="InterPro" id="IPR043504">
    <property type="entry name" value="Peptidase_S1_PA_chymotrypsin"/>
</dbReference>
<keyword evidence="2" id="KW-0378">Hydrolase</keyword>
<feature type="chain" id="PRO_5034739797" evidence="1">
    <location>
        <begin position="22"/>
        <end position="271"/>
    </location>
</feature>
<proteinExistence type="predicted"/>
<evidence type="ECO:0000313" key="2">
    <source>
        <dbReference type="EMBL" id="KAF0528880.1"/>
    </source>
</evidence>
<comment type="caution">
    <text evidence="2">The sequence shown here is derived from an EMBL/GenBank/DDBJ whole genome shotgun (WGS) entry which is preliminary data.</text>
</comment>
<evidence type="ECO:0000313" key="3">
    <source>
        <dbReference type="Proteomes" id="UP000439903"/>
    </source>
</evidence>
<dbReference type="EMBL" id="WTPW01000264">
    <property type="protein sequence ID" value="KAF0528880.1"/>
    <property type="molecule type" value="Genomic_DNA"/>
</dbReference>
<accession>A0A8H4ASL7</accession>
<protein>
    <submittedName>
        <fullName evidence="2">Serine protease</fullName>
    </submittedName>
</protein>
<sequence length="271" mass="31049">MSKNFSFCLLIALIAIMVIFSHRSIISQRNNISNTNAFQILERINRISRFKNKYQENKENKKSSENKLYSRNTVMNSVLSTVNPQHNYPIGHLYIDINATNYAYCTASKINTANRNIELTAMYCLVDEYGTPYKSDTLTFSPDKHDYALLRFEFEDPTGGNVRLQDYTGALGWRFNIQNNTPTNVFCYSKRGDLEGCPNDSEHLCEWQGIVEIDDKYNFINDVDLGIGASGGPFIYQYDRNTTLGYVYTVFAEYTNYSEAHTSNGFSEAQI</sequence>
<reference evidence="2 3" key="1">
    <citation type="journal article" date="2019" name="Environ. Microbiol.">
        <title>At the nexus of three kingdoms: the genome of the mycorrhizal fungus Gigaspora margarita provides insights into plant, endobacterial and fungal interactions.</title>
        <authorList>
            <person name="Venice F."/>
            <person name="Ghignone S."/>
            <person name="Salvioli di Fossalunga A."/>
            <person name="Amselem J."/>
            <person name="Novero M."/>
            <person name="Xianan X."/>
            <person name="Sedzielewska Toro K."/>
            <person name="Morin E."/>
            <person name="Lipzen A."/>
            <person name="Grigoriev I.V."/>
            <person name="Henrissat B."/>
            <person name="Martin F.M."/>
            <person name="Bonfante P."/>
        </authorList>
    </citation>
    <scope>NUCLEOTIDE SEQUENCE [LARGE SCALE GENOMIC DNA]</scope>
    <source>
        <strain evidence="2 3">BEG34</strain>
    </source>
</reference>
<dbReference type="SUPFAM" id="SSF50494">
    <property type="entry name" value="Trypsin-like serine proteases"/>
    <property type="match status" value="1"/>
</dbReference>
<gene>
    <name evidence="2" type="ORF">F8M41_012965</name>
</gene>
<dbReference type="OrthoDB" id="2308308at2759"/>
<dbReference type="GO" id="GO:0008233">
    <property type="term" value="F:peptidase activity"/>
    <property type="evidence" value="ECO:0007669"/>
    <property type="project" value="UniProtKB-KW"/>
</dbReference>
<dbReference type="AlphaFoldDB" id="A0A8H4ASL7"/>
<dbReference type="GO" id="GO:0006508">
    <property type="term" value="P:proteolysis"/>
    <property type="evidence" value="ECO:0007669"/>
    <property type="project" value="UniProtKB-KW"/>
</dbReference>
<dbReference type="Proteomes" id="UP000439903">
    <property type="component" value="Unassembled WGS sequence"/>
</dbReference>